<evidence type="ECO:0000256" key="4">
    <source>
        <dbReference type="ARBA" id="ARBA00022532"/>
    </source>
</evidence>
<feature type="domain" description="Lactate/malate dehydrogenase C-terminal" evidence="13">
    <location>
        <begin position="140"/>
        <end position="320"/>
    </location>
</feature>
<dbReference type="InterPro" id="IPR010097">
    <property type="entry name" value="Malate_DH_type1"/>
</dbReference>
<evidence type="ECO:0000256" key="11">
    <source>
        <dbReference type="RuleBase" id="RU003405"/>
    </source>
</evidence>
<dbReference type="STRING" id="1314783.A0A165PE70"/>
<keyword evidence="15" id="KW-1185">Reference proteome</keyword>
<dbReference type="PROSITE" id="PS00068">
    <property type="entry name" value="MDH"/>
    <property type="match status" value="1"/>
</dbReference>
<evidence type="ECO:0000256" key="5">
    <source>
        <dbReference type="ARBA" id="ARBA00023002"/>
    </source>
</evidence>
<dbReference type="Proteomes" id="UP000076727">
    <property type="component" value="Unassembled WGS sequence"/>
</dbReference>
<dbReference type="EMBL" id="KV429070">
    <property type="protein sequence ID" value="KZT68097.1"/>
    <property type="molecule type" value="Genomic_DNA"/>
</dbReference>
<evidence type="ECO:0000256" key="6">
    <source>
        <dbReference type="ARBA" id="ARBA00023027"/>
    </source>
</evidence>
<evidence type="ECO:0000256" key="1">
    <source>
        <dbReference type="ARBA" id="ARBA00008824"/>
    </source>
</evidence>
<proteinExistence type="inferred from homology"/>
<dbReference type="EC" id="1.1.1.37" evidence="3 11"/>
<dbReference type="PANTHER" id="PTHR11540:SF16">
    <property type="entry name" value="MALATE DEHYDROGENASE, MITOCHONDRIAL"/>
    <property type="match status" value="1"/>
</dbReference>
<evidence type="ECO:0000256" key="9">
    <source>
        <dbReference type="PIRSR" id="PIRSR000102-3"/>
    </source>
</evidence>
<evidence type="ECO:0000256" key="8">
    <source>
        <dbReference type="PIRSR" id="PIRSR000102-1"/>
    </source>
</evidence>
<evidence type="ECO:0000256" key="3">
    <source>
        <dbReference type="ARBA" id="ARBA00012995"/>
    </source>
</evidence>
<gene>
    <name evidence="14" type="ORF">DAEQUDRAFT_728370</name>
</gene>
<name>A0A165PE70_9APHY</name>
<feature type="active site" description="Proton acceptor" evidence="8">
    <location>
        <position position="172"/>
    </location>
</feature>
<keyword evidence="4 11" id="KW-0816">Tricarboxylic acid cycle</keyword>
<dbReference type="InterPro" id="IPR036291">
    <property type="entry name" value="NAD(P)-bd_dom_sf"/>
</dbReference>
<dbReference type="CDD" id="cd01337">
    <property type="entry name" value="MDH_glyoxysomal_mitochondrial"/>
    <property type="match status" value="1"/>
</dbReference>
<dbReference type="InterPro" id="IPR001236">
    <property type="entry name" value="Lactate/malate_DH_N"/>
</dbReference>
<dbReference type="Pfam" id="PF00056">
    <property type="entry name" value="Ldh_1_N"/>
    <property type="match status" value="1"/>
</dbReference>
<dbReference type="GO" id="GO:0030060">
    <property type="term" value="F:L-malate dehydrogenase (NAD+) activity"/>
    <property type="evidence" value="ECO:0007669"/>
    <property type="project" value="UniProtKB-EC"/>
</dbReference>
<dbReference type="SUPFAM" id="SSF51735">
    <property type="entry name" value="NAD(P)-binding Rossmann-fold domains"/>
    <property type="match status" value="1"/>
</dbReference>
<evidence type="ECO:0000313" key="14">
    <source>
        <dbReference type="EMBL" id="KZT68097.1"/>
    </source>
</evidence>
<dbReference type="InterPro" id="IPR015955">
    <property type="entry name" value="Lactate_DH/Glyco_Ohase_4_C"/>
</dbReference>
<dbReference type="SUPFAM" id="SSF56327">
    <property type="entry name" value="LDH C-terminal domain-like"/>
    <property type="match status" value="1"/>
</dbReference>
<accession>A0A165PE70</accession>
<dbReference type="GO" id="GO:0005829">
    <property type="term" value="C:cytosol"/>
    <property type="evidence" value="ECO:0007669"/>
    <property type="project" value="TreeGrafter"/>
</dbReference>
<comment type="subunit">
    <text evidence="2">Homodimer.</text>
</comment>
<feature type="domain" description="Lactate/malate dehydrogenase N-terminal" evidence="12">
    <location>
        <begin position="3"/>
        <end position="138"/>
    </location>
</feature>
<feature type="binding site" evidence="9">
    <location>
        <position position="225"/>
    </location>
    <ligand>
        <name>NAD(+)</name>
        <dbReference type="ChEBI" id="CHEBI:57540"/>
    </ligand>
</feature>
<protein>
    <recommendedName>
        <fullName evidence="3 11">Malate dehydrogenase</fullName>
        <ecNumber evidence="3 11">1.1.1.37</ecNumber>
    </recommendedName>
</protein>
<evidence type="ECO:0000256" key="2">
    <source>
        <dbReference type="ARBA" id="ARBA00011738"/>
    </source>
</evidence>
<evidence type="ECO:0000259" key="13">
    <source>
        <dbReference type="Pfam" id="PF02866"/>
    </source>
</evidence>
<feature type="binding site" evidence="9">
    <location>
        <begin position="8"/>
        <end position="14"/>
    </location>
    <ligand>
        <name>NAD(+)</name>
        <dbReference type="ChEBI" id="CHEBI:57540"/>
    </ligand>
</feature>
<dbReference type="PIRSF" id="PIRSF000102">
    <property type="entry name" value="Lac_mal_DH"/>
    <property type="match status" value="1"/>
</dbReference>
<feature type="binding site" evidence="9">
    <location>
        <position position="87"/>
    </location>
    <ligand>
        <name>NAD(+)</name>
        <dbReference type="ChEBI" id="CHEBI:57540"/>
    </ligand>
</feature>
<dbReference type="Gene3D" id="3.90.110.10">
    <property type="entry name" value="Lactate dehydrogenase/glycoside hydrolase, family 4, C-terminal"/>
    <property type="match status" value="1"/>
</dbReference>
<dbReference type="PANTHER" id="PTHR11540">
    <property type="entry name" value="MALATE AND LACTATE DEHYDROGENASE"/>
    <property type="match status" value="1"/>
</dbReference>
<dbReference type="InterPro" id="IPR001252">
    <property type="entry name" value="Malate_DH_AS"/>
</dbReference>
<feature type="binding site" evidence="9">
    <location>
        <position position="34"/>
    </location>
    <ligand>
        <name>NAD(+)</name>
        <dbReference type="ChEBI" id="CHEBI:57540"/>
    </ligand>
</feature>
<evidence type="ECO:0000313" key="15">
    <source>
        <dbReference type="Proteomes" id="UP000076727"/>
    </source>
</evidence>
<dbReference type="AlphaFoldDB" id="A0A165PE70"/>
<dbReference type="OrthoDB" id="4069699at2759"/>
<dbReference type="InterPro" id="IPR022383">
    <property type="entry name" value="Lactate/malate_DH_C"/>
</dbReference>
<keyword evidence="5 10" id="KW-0560">Oxidoreductase</keyword>
<keyword evidence="6 9" id="KW-0520">NAD</keyword>
<feature type="binding site" evidence="9">
    <location>
        <begin position="110"/>
        <end position="112"/>
    </location>
    <ligand>
        <name>NAD(+)</name>
        <dbReference type="ChEBI" id="CHEBI:57540"/>
    </ligand>
</feature>
<dbReference type="FunFam" id="3.40.50.720:FF:000013">
    <property type="entry name" value="Malate dehydrogenase"/>
    <property type="match status" value="1"/>
</dbReference>
<comment type="similarity">
    <text evidence="1">Belongs to the LDH/MDH superfamily. MDH type 1 family.</text>
</comment>
<comment type="catalytic activity">
    <reaction evidence="7 11">
        <text>(S)-malate + NAD(+) = oxaloacetate + NADH + H(+)</text>
        <dbReference type="Rhea" id="RHEA:21432"/>
        <dbReference type="ChEBI" id="CHEBI:15378"/>
        <dbReference type="ChEBI" id="CHEBI:15589"/>
        <dbReference type="ChEBI" id="CHEBI:16452"/>
        <dbReference type="ChEBI" id="CHEBI:57540"/>
        <dbReference type="ChEBI" id="CHEBI:57945"/>
        <dbReference type="EC" id="1.1.1.37"/>
    </reaction>
</comment>
<dbReference type="InterPro" id="IPR001557">
    <property type="entry name" value="L-lactate/malate_DH"/>
</dbReference>
<organism evidence="14 15">
    <name type="scientific">Daedalea quercina L-15889</name>
    <dbReference type="NCBI Taxonomy" id="1314783"/>
    <lineage>
        <taxon>Eukaryota</taxon>
        <taxon>Fungi</taxon>
        <taxon>Dikarya</taxon>
        <taxon>Basidiomycota</taxon>
        <taxon>Agaricomycotina</taxon>
        <taxon>Agaricomycetes</taxon>
        <taxon>Polyporales</taxon>
        <taxon>Fomitopsis</taxon>
    </lineage>
</organism>
<dbReference type="FunFam" id="3.90.110.10:FF:000001">
    <property type="entry name" value="Malate dehydrogenase"/>
    <property type="match status" value="1"/>
</dbReference>
<evidence type="ECO:0000256" key="10">
    <source>
        <dbReference type="RuleBase" id="RU003369"/>
    </source>
</evidence>
<dbReference type="Pfam" id="PF02866">
    <property type="entry name" value="Ldh_1_C"/>
    <property type="match status" value="1"/>
</dbReference>
<dbReference type="NCBIfam" id="TIGR01772">
    <property type="entry name" value="MDH_euk_gproteo"/>
    <property type="match status" value="1"/>
</dbReference>
<sequence>MVKAVVLGAAGGIGQPLSLLLKANPLVTELALYDIVNTPGVAADISHISTPAKVVGYLPPDDGLKKALTGADIVVIPAGVPRKPGINAGIVRDLATGIATTAPKAAVLVISNPVNSTVPIVVEVFKKHGVFDPKKIFGVTTLDVVRARTFVAEVLGDLSLAPLIKIPVVGGHSGVTIVPLFSQSSHPLPSSYATSDLETLTKRVQFGGDEVVKAKDGAGSATLSMAWAGAEFAEKVLKALNGEKGIVAPTFVHLSADKSGGETIKKEIGKDLDYFSAPVELGPEGVTKILSLGKLTDSEKALVDTAVPELAINIEKGVSFIEPSKL</sequence>
<evidence type="ECO:0000256" key="7">
    <source>
        <dbReference type="ARBA" id="ARBA00048313"/>
    </source>
</evidence>
<reference evidence="14 15" key="1">
    <citation type="journal article" date="2016" name="Mol. Biol. Evol.">
        <title>Comparative Genomics of Early-Diverging Mushroom-Forming Fungi Provides Insights into the Origins of Lignocellulose Decay Capabilities.</title>
        <authorList>
            <person name="Nagy L.G."/>
            <person name="Riley R."/>
            <person name="Tritt A."/>
            <person name="Adam C."/>
            <person name="Daum C."/>
            <person name="Floudas D."/>
            <person name="Sun H."/>
            <person name="Yadav J.S."/>
            <person name="Pangilinan J."/>
            <person name="Larsson K.H."/>
            <person name="Matsuura K."/>
            <person name="Barry K."/>
            <person name="Labutti K."/>
            <person name="Kuo R."/>
            <person name="Ohm R.A."/>
            <person name="Bhattacharya S.S."/>
            <person name="Shirouzu T."/>
            <person name="Yoshinaga Y."/>
            <person name="Martin F.M."/>
            <person name="Grigoriev I.V."/>
            <person name="Hibbett D.S."/>
        </authorList>
    </citation>
    <scope>NUCLEOTIDE SEQUENCE [LARGE SCALE GENOMIC DNA]</scope>
    <source>
        <strain evidence="14 15">L-15889</strain>
    </source>
</reference>
<dbReference type="GO" id="GO:0006099">
    <property type="term" value="P:tricarboxylic acid cycle"/>
    <property type="evidence" value="ECO:0007669"/>
    <property type="project" value="UniProtKB-KW"/>
</dbReference>
<evidence type="ECO:0000259" key="12">
    <source>
        <dbReference type="Pfam" id="PF00056"/>
    </source>
</evidence>
<dbReference type="GO" id="GO:0006108">
    <property type="term" value="P:malate metabolic process"/>
    <property type="evidence" value="ECO:0007669"/>
    <property type="project" value="InterPro"/>
</dbReference>
<dbReference type="Gene3D" id="3.40.50.720">
    <property type="entry name" value="NAD(P)-binding Rossmann-like Domain"/>
    <property type="match status" value="1"/>
</dbReference>